<keyword evidence="2" id="KW-0472">Membrane</keyword>
<feature type="transmembrane region" description="Helical" evidence="2">
    <location>
        <begin position="114"/>
        <end position="134"/>
    </location>
</feature>
<proteinExistence type="predicted"/>
<keyword evidence="4" id="KW-1185">Reference proteome</keyword>
<comment type="caution">
    <text evidence="3">The sequence shown here is derived from an EMBL/GenBank/DDBJ whole genome shotgun (WGS) entry which is preliminary data.</text>
</comment>
<name>A0AA39WDT7_9PEZI</name>
<keyword evidence="2" id="KW-1133">Transmembrane helix</keyword>
<sequence length="592" mass="65711">MPSNSGAPYDVHVGAWTDWSRGKVLGATLTLTRQDSGLLIAFLAFFVALVGTRFWRVVCLLLHWYFSKDSPADGVHHQRQAFLRNSPNPESALWTLARMGIYWRQNATRVWPRVVSLLALALACLVGFILAVGYSSRIATFVTSEVLLSGANCAFVGDAGVNMSNYGRTIGPMIAQDMIAAESYARQCYSSTSAPSCSTFYVRRQLPTALLDTNASCPFGSKLCKSTSGNLFLNTGFLDSYLDFGRQRDVNGTASVNYTTRYPTGNEVEIEDLTLNFIPDTERDFAIRSHAALSYKKAPYAAMSTFVPIPELSPKNDSGTVWILFLKSDNILFSEDTKDDWYGRDLEPTEVHKLKGWKEWGNVTMFRQHQPGSPLACQEMDQFCFTDVKGVRKCSRLGSPADAMLDLRAMMDEGDQEWNSWFVVTTFETMTQVRDPVELLGTRALRARDSLNGPILGPLPDNQWQLEVQHWHSTSAAQLQQTFLRTIIGPTNPELPNLIEVWRPNTTVERDICANQIQRLAHEATGAGTWSRATGSIPVTKPGDLLAVLDIADPEHPRLRAPMTDVDHGLEEDDTSDTANPGGADEKNMGEM</sequence>
<accession>A0AA39WDT7</accession>
<gene>
    <name evidence="3" type="ORF">B0T14DRAFT_499015</name>
</gene>
<dbReference type="Proteomes" id="UP001175000">
    <property type="component" value="Unassembled WGS sequence"/>
</dbReference>
<evidence type="ECO:0000313" key="4">
    <source>
        <dbReference type="Proteomes" id="UP001175000"/>
    </source>
</evidence>
<reference evidence="3" key="1">
    <citation type="submission" date="2023-06" db="EMBL/GenBank/DDBJ databases">
        <title>Genome-scale phylogeny and comparative genomics of the fungal order Sordariales.</title>
        <authorList>
            <consortium name="Lawrence Berkeley National Laboratory"/>
            <person name="Hensen N."/>
            <person name="Bonometti L."/>
            <person name="Westerberg I."/>
            <person name="Brannstrom I.O."/>
            <person name="Guillou S."/>
            <person name="Cros-Aarteil S."/>
            <person name="Calhoun S."/>
            <person name="Haridas S."/>
            <person name="Kuo A."/>
            <person name="Mondo S."/>
            <person name="Pangilinan J."/>
            <person name="Riley R."/>
            <person name="Labutti K."/>
            <person name="Andreopoulos B."/>
            <person name="Lipzen A."/>
            <person name="Chen C."/>
            <person name="Yanf M."/>
            <person name="Daum C."/>
            <person name="Ng V."/>
            <person name="Clum A."/>
            <person name="Steindorff A."/>
            <person name="Ohm R."/>
            <person name="Martin F."/>
            <person name="Silar P."/>
            <person name="Natvig D."/>
            <person name="Lalanne C."/>
            <person name="Gautier V."/>
            <person name="Ament-Velasquez S.L."/>
            <person name="Kruys A."/>
            <person name="Hutchinson M.I."/>
            <person name="Powell A.J."/>
            <person name="Barry K."/>
            <person name="Miller A.N."/>
            <person name="Grigoriev I.V."/>
            <person name="Debuchy R."/>
            <person name="Gladieux P."/>
            <person name="Thoren M.H."/>
            <person name="Johannesson H."/>
        </authorList>
    </citation>
    <scope>NUCLEOTIDE SEQUENCE</scope>
    <source>
        <strain evidence="3">CBS 606.72</strain>
    </source>
</reference>
<organism evidence="3 4">
    <name type="scientific">Immersiella caudata</name>
    <dbReference type="NCBI Taxonomy" id="314043"/>
    <lineage>
        <taxon>Eukaryota</taxon>
        <taxon>Fungi</taxon>
        <taxon>Dikarya</taxon>
        <taxon>Ascomycota</taxon>
        <taxon>Pezizomycotina</taxon>
        <taxon>Sordariomycetes</taxon>
        <taxon>Sordariomycetidae</taxon>
        <taxon>Sordariales</taxon>
        <taxon>Lasiosphaeriaceae</taxon>
        <taxon>Immersiella</taxon>
    </lineage>
</organism>
<evidence type="ECO:0000256" key="2">
    <source>
        <dbReference type="SAM" id="Phobius"/>
    </source>
</evidence>
<evidence type="ECO:0000313" key="3">
    <source>
        <dbReference type="EMBL" id="KAK0613547.1"/>
    </source>
</evidence>
<feature type="region of interest" description="Disordered" evidence="1">
    <location>
        <begin position="556"/>
        <end position="592"/>
    </location>
</feature>
<evidence type="ECO:0000256" key="1">
    <source>
        <dbReference type="SAM" id="MobiDB-lite"/>
    </source>
</evidence>
<dbReference type="AlphaFoldDB" id="A0AA39WDT7"/>
<dbReference type="EMBL" id="JAULSU010000006">
    <property type="protein sequence ID" value="KAK0613547.1"/>
    <property type="molecule type" value="Genomic_DNA"/>
</dbReference>
<feature type="transmembrane region" description="Helical" evidence="2">
    <location>
        <begin position="38"/>
        <end position="62"/>
    </location>
</feature>
<keyword evidence="2" id="KW-0812">Transmembrane</keyword>
<protein>
    <submittedName>
        <fullName evidence="3">Uncharacterized protein</fullName>
    </submittedName>
</protein>